<feature type="domain" description="THAP-type" evidence="15">
    <location>
        <begin position="13"/>
        <end position="110"/>
    </location>
</feature>
<keyword evidence="10" id="KW-0539">Nucleus</keyword>
<evidence type="ECO:0000256" key="6">
    <source>
        <dbReference type="ARBA" id="ARBA00022833"/>
    </source>
</evidence>
<dbReference type="InterPro" id="IPR006612">
    <property type="entry name" value="THAP_Znf"/>
</dbReference>
<keyword evidence="5 11" id="KW-0863">Zinc-finger</keyword>
<dbReference type="PROSITE" id="PS50157">
    <property type="entry name" value="ZINC_FINGER_C2H2_2"/>
    <property type="match status" value="6"/>
</dbReference>
<feature type="domain" description="C2H2-type" evidence="14">
    <location>
        <begin position="403"/>
        <end position="430"/>
    </location>
</feature>
<evidence type="ECO:0000256" key="9">
    <source>
        <dbReference type="ARBA" id="ARBA00023163"/>
    </source>
</evidence>
<evidence type="ECO:0000256" key="11">
    <source>
        <dbReference type="PROSITE-ProRule" id="PRU00042"/>
    </source>
</evidence>
<evidence type="ECO:0000256" key="4">
    <source>
        <dbReference type="ARBA" id="ARBA00022737"/>
    </source>
</evidence>
<keyword evidence="9" id="KW-0804">Transcription</keyword>
<dbReference type="InterPro" id="IPR036236">
    <property type="entry name" value="Znf_C2H2_sf"/>
</dbReference>
<evidence type="ECO:0000256" key="13">
    <source>
        <dbReference type="SAM" id="MobiDB-lite"/>
    </source>
</evidence>
<dbReference type="Proteomes" id="UP000221080">
    <property type="component" value="Chromosome 7"/>
</dbReference>
<evidence type="ECO:0000256" key="1">
    <source>
        <dbReference type="ARBA" id="ARBA00003767"/>
    </source>
</evidence>
<keyword evidence="4" id="KW-0677">Repeat</keyword>
<dbReference type="RefSeq" id="XP_017328567.1">
    <property type="nucleotide sequence ID" value="XM_017473078.3"/>
</dbReference>
<dbReference type="OrthoDB" id="5982876at2759"/>
<dbReference type="KEGG" id="ipu:108268230"/>
<dbReference type="GO" id="GO:0005634">
    <property type="term" value="C:nucleus"/>
    <property type="evidence" value="ECO:0007669"/>
    <property type="project" value="UniProtKB-SubCell"/>
</dbReference>
<feature type="region of interest" description="Disordered" evidence="13">
    <location>
        <begin position="223"/>
        <end position="276"/>
    </location>
</feature>
<dbReference type="Pfam" id="PF00096">
    <property type="entry name" value="zf-C2H2"/>
    <property type="match status" value="4"/>
</dbReference>
<dbReference type="InterPro" id="IPR013087">
    <property type="entry name" value="Znf_C2H2_type"/>
</dbReference>
<dbReference type="FunFam" id="3.30.160.60:FF:000096">
    <property type="entry name" value="Zinc finger and BTB domain-containing protein 18 isoform 1"/>
    <property type="match status" value="1"/>
</dbReference>
<dbReference type="SMART" id="SM00355">
    <property type="entry name" value="ZnF_C2H2"/>
    <property type="match status" value="6"/>
</dbReference>
<evidence type="ECO:0000313" key="16">
    <source>
        <dbReference type="Proteomes" id="UP000221080"/>
    </source>
</evidence>
<feature type="domain" description="C2H2-type" evidence="14">
    <location>
        <begin position="488"/>
        <end position="515"/>
    </location>
</feature>
<evidence type="ECO:0000259" key="15">
    <source>
        <dbReference type="PROSITE" id="PS50950"/>
    </source>
</evidence>
<dbReference type="PROSITE" id="PS50950">
    <property type="entry name" value="ZF_THAP"/>
    <property type="match status" value="1"/>
</dbReference>
<name>A0A2D0RDF1_ICTPU</name>
<dbReference type="GeneID" id="108268230"/>
<dbReference type="PROSITE" id="PS00028">
    <property type="entry name" value="ZINC_FINGER_C2H2_1"/>
    <property type="match status" value="5"/>
</dbReference>
<reference evidence="16" key="1">
    <citation type="journal article" date="2016" name="Nat. Commun.">
        <title>The channel catfish genome sequence provides insights into the evolution of scale formation in teleosts.</title>
        <authorList>
            <person name="Liu Z."/>
            <person name="Liu S."/>
            <person name="Yao J."/>
            <person name="Bao L."/>
            <person name="Zhang J."/>
            <person name="Li Y."/>
            <person name="Jiang C."/>
            <person name="Sun L."/>
            <person name="Wang R."/>
            <person name="Zhang Y."/>
            <person name="Zhou T."/>
            <person name="Zeng Q."/>
            <person name="Fu Q."/>
            <person name="Gao S."/>
            <person name="Li N."/>
            <person name="Koren S."/>
            <person name="Jiang Y."/>
            <person name="Zimin A."/>
            <person name="Xu P."/>
            <person name="Phillippy A.M."/>
            <person name="Geng X."/>
            <person name="Song L."/>
            <person name="Sun F."/>
            <person name="Li C."/>
            <person name="Wang X."/>
            <person name="Chen A."/>
            <person name="Jin Y."/>
            <person name="Yuan Z."/>
            <person name="Yang Y."/>
            <person name="Tan S."/>
            <person name="Peatman E."/>
            <person name="Lu J."/>
            <person name="Qin Z."/>
            <person name="Dunham R."/>
            <person name="Li Z."/>
            <person name="Sonstegard T."/>
            <person name="Feng J."/>
            <person name="Danzmann R.G."/>
            <person name="Schroeder S."/>
            <person name="Scheffler B."/>
            <person name="Duke M.V."/>
            <person name="Ballard L."/>
            <person name="Kucuktas H."/>
            <person name="Kaltenboeck L."/>
            <person name="Liu H."/>
            <person name="Armbruster J."/>
            <person name="Xie Y."/>
            <person name="Kirby M.L."/>
            <person name="Tian Y."/>
            <person name="Flanagan M.E."/>
            <person name="Mu W."/>
            <person name="Waldbieser G.C."/>
        </authorList>
    </citation>
    <scope>NUCLEOTIDE SEQUENCE [LARGE SCALE GENOMIC DNA]</scope>
    <source>
        <strain evidence="16">SDA103</strain>
    </source>
</reference>
<evidence type="ECO:0000256" key="12">
    <source>
        <dbReference type="PROSITE-ProRule" id="PRU00309"/>
    </source>
</evidence>
<dbReference type="Gene3D" id="3.30.160.60">
    <property type="entry name" value="Classic Zinc Finger"/>
    <property type="match status" value="5"/>
</dbReference>
<evidence type="ECO:0000313" key="17">
    <source>
        <dbReference type="RefSeq" id="XP_017328567.1"/>
    </source>
</evidence>
<feature type="domain" description="C2H2-type" evidence="14">
    <location>
        <begin position="516"/>
        <end position="538"/>
    </location>
</feature>
<feature type="domain" description="C2H2-type" evidence="14">
    <location>
        <begin position="460"/>
        <end position="487"/>
    </location>
</feature>
<accession>A0A2D0RDF1</accession>
<dbReference type="AlphaFoldDB" id="A0A2D0RDF1"/>
<dbReference type="SUPFAM" id="SSF57667">
    <property type="entry name" value="beta-beta-alpha zinc fingers"/>
    <property type="match status" value="3"/>
</dbReference>
<feature type="domain" description="C2H2-type" evidence="14">
    <location>
        <begin position="375"/>
        <end position="403"/>
    </location>
</feature>
<keyword evidence="7" id="KW-0805">Transcription regulation</keyword>
<feature type="compositionally biased region" description="Acidic residues" evidence="13">
    <location>
        <begin position="254"/>
        <end position="271"/>
    </location>
</feature>
<evidence type="ECO:0000256" key="10">
    <source>
        <dbReference type="ARBA" id="ARBA00023242"/>
    </source>
</evidence>
<keyword evidence="8 12" id="KW-0238">DNA-binding</keyword>
<dbReference type="FunFam" id="3.30.160.60:FF:001527">
    <property type="entry name" value="Zinc finger protein"/>
    <property type="match status" value="1"/>
</dbReference>
<proteinExistence type="predicted"/>
<keyword evidence="6" id="KW-0862">Zinc</keyword>
<evidence type="ECO:0000256" key="7">
    <source>
        <dbReference type="ARBA" id="ARBA00023015"/>
    </source>
</evidence>
<feature type="compositionally biased region" description="Acidic residues" evidence="13">
    <location>
        <begin position="223"/>
        <end position="236"/>
    </location>
</feature>
<evidence type="ECO:0000256" key="2">
    <source>
        <dbReference type="ARBA" id="ARBA00004123"/>
    </source>
</evidence>
<evidence type="ECO:0000256" key="5">
    <source>
        <dbReference type="ARBA" id="ARBA00022771"/>
    </source>
</evidence>
<dbReference type="PANTHER" id="PTHR24379:SF121">
    <property type="entry name" value="C2H2-TYPE DOMAIN-CONTAINING PROTEIN"/>
    <property type="match status" value="1"/>
</dbReference>
<dbReference type="GO" id="GO:0008270">
    <property type="term" value="F:zinc ion binding"/>
    <property type="evidence" value="ECO:0007669"/>
    <property type="project" value="UniProtKB-KW"/>
</dbReference>
<evidence type="ECO:0000256" key="8">
    <source>
        <dbReference type="ARBA" id="ARBA00023125"/>
    </source>
</evidence>
<comment type="subcellular location">
    <subcellularLocation>
        <location evidence="2">Nucleus</location>
    </subcellularLocation>
</comment>
<dbReference type="PANTHER" id="PTHR24379">
    <property type="entry name" value="KRAB AND ZINC FINGER DOMAIN-CONTAINING"/>
    <property type="match status" value="1"/>
</dbReference>
<protein>
    <submittedName>
        <fullName evidence="17">Zinc finger protein 354A</fullName>
    </submittedName>
</protein>
<organism evidence="16 17">
    <name type="scientific">Ictalurus punctatus</name>
    <name type="common">Channel catfish</name>
    <name type="synonym">Silurus punctatus</name>
    <dbReference type="NCBI Taxonomy" id="7998"/>
    <lineage>
        <taxon>Eukaryota</taxon>
        <taxon>Metazoa</taxon>
        <taxon>Chordata</taxon>
        <taxon>Craniata</taxon>
        <taxon>Vertebrata</taxon>
        <taxon>Euteleostomi</taxon>
        <taxon>Actinopterygii</taxon>
        <taxon>Neopterygii</taxon>
        <taxon>Teleostei</taxon>
        <taxon>Ostariophysi</taxon>
        <taxon>Siluriformes</taxon>
        <taxon>Ictaluridae</taxon>
        <taxon>Ictalurus</taxon>
    </lineage>
</organism>
<dbReference type="SUPFAM" id="SSF57716">
    <property type="entry name" value="Glucocorticoid receptor-like (DNA-binding domain)"/>
    <property type="match status" value="1"/>
</dbReference>
<reference evidence="17" key="2">
    <citation type="submission" date="2025-08" db="UniProtKB">
        <authorList>
            <consortium name="RefSeq"/>
        </authorList>
    </citation>
    <scope>IDENTIFICATION</scope>
    <source>
        <tissue evidence="17">Blood</tissue>
    </source>
</reference>
<dbReference type="FunFam" id="3.30.160.60:FF:000097">
    <property type="entry name" value="Zinc finger protein"/>
    <property type="match status" value="1"/>
</dbReference>
<dbReference type="GO" id="GO:0003677">
    <property type="term" value="F:DNA binding"/>
    <property type="evidence" value="ECO:0007669"/>
    <property type="project" value="UniProtKB-UniRule"/>
</dbReference>
<sequence>MQVSFVTVYFPKMVLKCAFPGCQNLEKSARVRKSAFPSPPDERLTFHRFPVNDPERLKLWLLSVHQDITLPLHCVRQMRLCSQHFTPDDFRADEGKIRRYLKKTAVPVMFIQHFKQEDCERELKAELLSLACETSPKRESSPTPVTACSEVEKSSWLKVMQDCQSCGHDSDLKSHPASAEPAQTFINGSEHTLKCEDDKEVVVQIVSSDNECSEQVFIEEDGSYLSSDDEEASLQEEEVKKKRKRKSKSKDSSDEWEPGLDEEATDSDVSNEEALKEDGQGNLVVWCTQCGTEASLSCSVHGHKKVFCCARCGAGDDIQTRNIETLPVRFDDVAGFQKHAEQEHGAKPFYTLCQDCGKFFTAKKEHVCEHKIKFIVCPECGKRFLSEAGLKLHHTQLHSDYDHPCKYCLKVFKTKSAKLEHEQTHPKESQPYRCPDCPKRFSNIHKRNRHVRSHRGSQKNVCDVCKKSFKDAYRLKRHKLIHSGEQPFKCQVCERSFNQMVNLTSHMRVHTGEKPFTCEQCGESFSHNVSLKNHKQRHHDSGGQSDE</sequence>
<keyword evidence="3" id="KW-0479">Metal-binding</keyword>
<dbReference type="SMART" id="SM00692">
    <property type="entry name" value="DM3"/>
    <property type="match status" value="1"/>
</dbReference>
<keyword evidence="16" id="KW-1185">Reference proteome</keyword>
<feature type="domain" description="C2H2-type" evidence="14">
    <location>
        <begin position="432"/>
        <end position="459"/>
    </location>
</feature>
<comment type="function">
    <text evidence="1">May be involved in transcriptional regulation.</text>
</comment>
<gene>
    <name evidence="17" type="primary">LOC108268230</name>
</gene>
<evidence type="ECO:0000256" key="3">
    <source>
        <dbReference type="ARBA" id="ARBA00022723"/>
    </source>
</evidence>
<evidence type="ECO:0000259" key="14">
    <source>
        <dbReference type="PROSITE" id="PS50157"/>
    </source>
</evidence>
<dbReference type="SMART" id="SM00980">
    <property type="entry name" value="THAP"/>
    <property type="match status" value="1"/>
</dbReference>